<evidence type="ECO:0000256" key="2">
    <source>
        <dbReference type="ARBA" id="ARBA00022517"/>
    </source>
</evidence>
<evidence type="ECO:0000256" key="3">
    <source>
        <dbReference type="ARBA" id="ARBA00022730"/>
    </source>
</evidence>
<dbReference type="EMBL" id="JAKOGG010000003">
    <property type="protein sequence ID" value="MCS4556003.1"/>
    <property type="molecule type" value="Genomic_DNA"/>
</dbReference>
<keyword evidence="4 5" id="KW-0694">RNA-binding</keyword>
<gene>
    <name evidence="5" type="primary">darP</name>
    <name evidence="6" type="ORF">L9G74_06085</name>
</gene>
<dbReference type="InterPro" id="IPR023153">
    <property type="entry name" value="DarP_sf"/>
</dbReference>
<dbReference type="NCBIfam" id="NF003593">
    <property type="entry name" value="PRK05255.1-1"/>
    <property type="match status" value="1"/>
</dbReference>
<name>A0ABT2FI50_9GAMM</name>
<dbReference type="InterPro" id="IPR006839">
    <property type="entry name" value="DarP"/>
</dbReference>
<evidence type="ECO:0000313" key="7">
    <source>
        <dbReference type="Proteomes" id="UP001201549"/>
    </source>
</evidence>
<keyword evidence="2 5" id="KW-0690">Ribosome biogenesis</keyword>
<keyword evidence="7" id="KW-1185">Reference proteome</keyword>
<dbReference type="RefSeq" id="WP_238895410.1">
    <property type="nucleotide sequence ID" value="NZ_JAKOGG010000003.1"/>
</dbReference>
<evidence type="ECO:0000313" key="6">
    <source>
        <dbReference type="EMBL" id="MCS4556003.1"/>
    </source>
</evidence>
<keyword evidence="1 5" id="KW-0963">Cytoplasm</keyword>
<reference evidence="7" key="1">
    <citation type="submission" date="2023-07" db="EMBL/GenBank/DDBJ databases">
        <title>Shewanella mangrovi sp. nov., an acetaldehyde- degrading bacterium isolated from mangrove sediment.</title>
        <authorList>
            <person name="Liu Y."/>
        </authorList>
    </citation>
    <scope>NUCLEOTIDE SEQUENCE [LARGE SCALE GENOMIC DNA]</scope>
    <source>
        <strain evidence="7">C32</strain>
    </source>
</reference>
<evidence type="ECO:0000256" key="5">
    <source>
        <dbReference type="HAMAP-Rule" id="MF_00765"/>
    </source>
</evidence>
<evidence type="ECO:0000256" key="1">
    <source>
        <dbReference type="ARBA" id="ARBA00022490"/>
    </source>
</evidence>
<dbReference type="SUPFAM" id="SSF158710">
    <property type="entry name" value="PSPTO4464-like"/>
    <property type="match status" value="1"/>
</dbReference>
<dbReference type="Gene3D" id="1.10.60.30">
    <property type="entry name" value="PSPTO4464-like domains"/>
    <property type="match status" value="2"/>
</dbReference>
<accession>A0ABT2FI50</accession>
<dbReference type="PANTHER" id="PTHR38101">
    <property type="entry name" value="UPF0307 PROTEIN YJGA"/>
    <property type="match status" value="1"/>
</dbReference>
<protein>
    <recommendedName>
        <fullName evidence="5">Dual-action ribosomal maturation protein DarP</fullName>
    </recommendedName>
    <alternativeName>
        <fullName evidence="5">Large ribosomal subunit assembly factor DarP</fullName>
    </alternativeName>
</protein>
<comment type="caution">
    <text evidence="6">The sequence shown here is derived from an EMBL/GenBank/DDBJ whole genome shotgun (WGS) entry which is preliminary data.</text>
</comment>
<comment type="similarity">
    <text evidence="5">Belongs to the DarP family.</text>
</comment>
<proteinExistence type="inferred from homology"/>
<dbReference type="Pfam" id="PF04751">
    <property type="entry name" value="DarP"/>
    <property type="match status" value="1"/>
</dbReference>
<sequence length="177" mass="20225">MKIVDDSELMKQPYDHDAEYVSKSAMKRESTAAQDLGAQLLTLSKSQLQKIPLEDSLLDAMELAKKIKPNTDAHRRQVQYIGRLMRNIDIEPIKAALDKVLNRKNQVAAEVQITEKLRDKLLNDGDEAIQELLDEHPHIDRQKLRQLVRQAKKELAKGPESAANTNLFKYLLSETKK</sequence>
<organism evidence="6 7">
    <name type="scientific">Shewanella electrica</name>
    <dbReference type="NCBI Taxonomy" id="515560"/>
    <lineage>
        <taxon>Bacteria</taxon>
        <taxon>Pseudomonadati</taxon>
        <taxon>Pseudomonadota</taxon>
        <taxon>Gammaproteobacteria</taxon>
        <taxon>Alteromonadales</taxon>
        <taxon>Shewanellaceae</taxon>
        <taxon>Shewanella</taxon>
    </lineage>
</organism>
<comment type="function">
    <text evidence="5">Member of a network of 50S ribosomal subunit biogenesis factors which assembles along the 30S-50S interface, preventing incorrect 23S rRNA structures from forming. Promotes peptidyl transferase center (PTC) maturation.</text>
</comment>
<dbReference type="HAMAP" id="MF_00765">
    <property type="entry name" value="DarP"/>
    <property type="match status" value="1"/>
</dbReference>
<evidence type="ECO:0000256" key="4">
    <source>
        <dbReference type="ARBA" id="ARBA00022884"/>
    </source>
</evidence>
<keyword evidence="3 5" id="KW-0699">rRNA-binding</keyword>
<dbReference type="PIRSF" id="PIRSF016183">
    <property type="entry name" value="UCP016183"/>
    <property type="match status" value="1"/>
</dbReference>
<dbReference type="Proteomes" id="UP001201549">
    <property type="component" value="Unassembled WGS sequence"/>
</dbReference>
<dbReference type="CDD" id="cd16331">
    <property type="entry name" value="YjgA-like"/>
    <property type="match status" value="1"/>
</dbReference>
<comment type="subcellular location">
    <subcellularLocation>
        <location evidence="5">Cytoplasm</location>
    </subcellularLocation>
    <text evidence="5">Associates with late stage pre-50S ribosomal subunits.</text>
</comment>
<dbReference type="PANTHER" id="PTHR38101:SF1">
    <property type="entry name" value="UPF0307 PROTEIN YJGA"/>
    <property type="match status" value="1"/>
</dbReference>